<dbReference type="NCBIfam" id="TIGR03347">
    <property type="entry name" value="VI_chp_1"/>
    <property type="match status" value="1"/>
</dbReference>
<reference evidence="1 2" key="1">
    <citation type="submission" date="2023-12" db="EMBL/GenBank/DDBJ databases">
        <title>Evaluation and characterization of a potential secondary metabolite violacein from indigenous Chromobacterium amazonense SAM215.</title>
        <authorList>
            <person name="Tarafdar M.R."/>
            <person name="Abedin S.M."/>
            <person name="Atiqua A."/>
            <person name="Saha A."/>
            <person name="Khan S.N."/>
        </authorList>
    </citation>
    <scope>NUCLEOTIDE SEQUENCE [LARGE SCALE GENOMIC DNA]</scope>
    <source>
        <strain evidence="1 2">SAM215</strain>
    </source>
</reference>
<dbReference type="PANTHER" id="PTHR35564:SF4">
    <property type="entry name" value="CYTOPLASMIC PROTEIN"/>
    <property type="match status" value="1"/>
</dbReference>
<comment type="caution">
    <text evidence="1">The sequence shown here is derived from an EMBL/GenBank/DDBJ whole genome shotgun (WGS) entry which is preliminary data.</text>
</comment>
<dbReference type="PANTHER" id="PTHR35564">
    <property type="match status" value="1"/>
</dbReference>
<evidence type="ECO:0000313" key="1">
    <source>
        <dbReference type="EMBL" id="MEJ8675878.1"/>
    </source>
</evidence>
<name>A0ABU8V4Z8_9NEIS</name>
<keyword evidence="2" id="KW-1185">Reference proteome</keyword>
<protein>
    <submittedName>
        <fullName evidence="1">Type VI secretion system baseplate subunit TssG</fullName>
    </submittedName>
</protein>
<accession>A0ABU8V4Z8</accession>
<proteinExistence type="predicted"/>
<gene>
    <name evidence="1" type="primary">tssG</name>
    <name evidence="1" type="ORF">QCL97_014170</name>
</gene>
<dbReference type="Pfam" id="PF06996">
    <property type="entry name" value="T6SS_TssG"/>
    <property type="match status" value="1"/>
</dbReference>
<sequence>MAAALRPQPGSVAERLLSQPQGFEFAQAVILLERLRPNTAPLGSGADPAREAVRLRGPLAPLFAASELDALQDGGGGLTLSVASFGLGGPDGPLPYAYQEWLQQRKLAKDPAPAAFLQLFQHRLLSLLYRVRRRYRLAPGYAAPRSSPARPLLLSLCGLLPAGLQGRQAVADAALLARAALLADRRRSLAGFVALARHHFGAPFAAEPFAGGWRDIPPASRSSIGPNGRNARLGQGALAGSRAWDEHAGIRLIIGPLSAALYHSFLPGAERHRALAALAAFYFGPDLDIQLTLRLQAAPAPLRLRRDAAPRLCWDSWLGGGDGEKLLRTRLRQTEDAR</sequence>
<evidence type="ECO:0000313" key="2">
    <source>
        <dbReference type="Proteomes" id="UP001224516"/>
    </source>
</evidence>
<dbReference type="InterPro" id="IPR010732">
    <property type="entry name" value="T6SS_TssG-like"/>
</dbReference>
<dbReference type="Proteomes" id="UP001224516">
    <property type="component" value="Unassembled WGS sequence"/>
</dbReference>
<organism evidence="1 2">
    <name type="scientific">Chromobacterium amazonense</name>
    <dbReference type="NCBI Taxonomy" id="1382803"/>
    <lineage>
        <taxon>Bacteria</taxon>
        <taxon>Pseudomonadati</taxon>
        <taxon>Pseudomonadota</taxon>
        <taxon>Betaproteobacteria</taxon>
        <taxon>Neisseriales</taxon>
        <taxon>Chromobacteriaceae</taxon>
        <taxon>Chromobacterium</taxon>
    </lineage>
</organism>
<dbReference type="EMBL" id="JAVFJF020000030">
    <property type="protein sequence ID" value="MEJ8675878.1"/>
    <property type="molecule type" value="Genomic_DNA"/>
</dbReference>
<dbReference type="RefSeq" id="WP_307910027.1">
    <property type="nucleotide sequence ID" value="NZ_JAVFJF020000030.1"/>
</dbReference>